<dbReference type="AlphaFoldDB" id="A0A2T6B8R6"/>
<proteinExistence type="predicted"/>
<keyword evidence="3" id="KW-1185">Reference proteome</keyword>
<dbReference type="EMBL" id="QBKP01000002">
    <property type="protein sequence ID" value="PTX52467.1"/>
    <property type="molecule type" value="Genomic_DNA"/>
</dbReference>
<organism evidence="2 3">
    <name type="scientific">Gemmobacter caeni</name>
    <dbReference type="NCBI Taxonomy" id="589035"/>
    <lineage>
        <taxon>Bacteria</taxon>
        <taxon>Pseudomonadati</taxon>
        <taxon>Pseudomonadota</taxon>
        <taxon>Alphaproteobacteria</taxon>
        <taxon>Rhodobacterales</taxon>
        <taxon>Paracoccaceae</taxon>
        <taxon>Gemmobacter</taxon>
    </lineage>
</organism>
<comment type="caution">
    <text evidence="2">The sequence shown here is derived from an EMBL/GenBank/DDBJ whole genome shotgun (WGS) entry which is preliminary data.</text>
</comment>
<accession>A0A2T6B8R6</accession>
<gene>
    <name evidence="2" type="ORF">C8N34_102247</name>
</gene>
<dbReference type="RefSeq" id="WP_108127888.1">
    <property type="nucleotide sequence ID" value="NZ_QBKP01000002.1"/>
</dbReference>
<sequence>MRPNTTSLLEISSRHLSLSTRQLLERAETCADLGVTWRGSGYFLSTDPDRYAGIDLPPDLTHCVRYAHANGAAYLLFDEEAAPQEGLPWYEDGDTPDLTGTGIEVSQLIMDGEVTYVNPYHVDPDSLRVEPTWTEPVGDRDVEAVEGALWVGIGPASVRLRLNEDGDLRITALPRGREMEDPVHEALLDAALFEPAPEDGPAL</sequence>
<name>A0A2T6B8R6_9RHOB</name>
<dbReference type="Proteomes" id="UP000244224">
    <property type="component" value="Unassembled WGS sequence"/>
</dbReference>
<dbReference type="Pfam" id="PF19419">
    <property type="entry name" value="DUF5983"/>
    <property type="match status" value="1"/>
</dbReference>
<evidence type="ECO:0000313" key="2">
    <source>
        <dbReference type="EMBL" id="PTX52467.1"/>
    </source>
</evidence>
<protein>
    <recommendedName>
        <fullName evidence="1">DUF5983 domain-containing protein</fullName>
    </recommendedName>
</protein>
<evidence type="ECO:0000259" key="1">
    <source>
        <dbReference type="Pfam" id="PF19419"/>
    </source>
</evidence>
<dbReference type="InterPro" id="IPR046025">
    <property type="entry name" value="DUF5983"/>
</dbReference>
<evidence type="ECO:0000313" key="3">
    <source>
        <dbReference type="Proteomes" id="UP000244224"/>
    </source>
</evidence>
<reference evidence="2 3" key="1">
    <citation type="submission" date="2018-04" db="EMBL/GenBank/DDBJ databases">
        <title>Genomic Encyclopedia of Archaeal and Bacterial Type Strains, Phase II (KMG-II): from individual species to whole genera.</title>
        <authorList>
            <person name="Goeker M."/>
        </authorList>
    </citation>
    <scope>NUCLEOTIDE SEQUENCE [LARGE SCALE GENOMIC DNA]</scope>
    <source>
        <strain evidence="2 3">DSM 21823</strain>
    </source>
</reference>
<feature type="domain" description="DUF5983" evidence="1">
    <location>
        <begin position="9"/>
        <end position="92"/>
    </location>
</feature>